<dbReference type="Gene3D" id="3.40.1190.10">
    <property type="entry name" value="Mur-like, catalytic domain"/>
    <property type="match status" value="1"/>
</dbReference>
<dbReference type="GO" id="GO:0005737">
    <property type="term" value="C:cytoplasm"/>
    <property type="evidence" value="ECO:0007669"/>
    <property type="project" value="UniProtKB-SubCell"/>
</dbReference>
<keyword evidence="3 7" id="KW-0963">Cytoplasm</keyword>
<keyword evidence="7 8" id="KW-0133">Cell shape</keyword>
<keyword evidence="7 8" id="KW-0131">Cell cycle</keyword>
<dbReference type="HAMAP" id="MF_00639">
    <property type="entry name" value="MurD"/>
    <property type="match status" value="1"/>
</dbReference>
<dbReference type="SUPFAM" id="SSF53623">
    <property type="entry name" value="MurD-like peptide ligases, catalytic domain"/>
    <property type="match status" value="1"/>
</dbReference>
<dbReference type="Pfam" id="PF08245">
    <property type="entry name" value="Mur_ligase_M"/>
    <property type="match status" value="1"/>
</dbReference>
<keyword evidence="7 8" id="KW-0132">Cell division</keyword>
<dbReference type="AlphaFoldDB" id="A0A7R7HWN1"/>
<dbReference type="GO" id="GO:0071555">
    <property type="term" value="P:cell wall organization"/>
    <property type="evidence" value="ECO:0007669"/>
    <property type="project" value="UniProtKB-KW"/>
</dbReference>
<comment type="function">
    <text evidence="7 8">Cell wall formation. Catalyzes the addition of glutamate to the nucleotide precursor UDP-N-acetylmuramoyl-L-alanine (UMA).</text>
</comment>
<feature type="domain" description="Mur ligase central" evidence="10">
    <location>
        <begin position="115"/>
        <end position="302"/>
    </location>
</feature>
<dbReference type="GO" id="GO:0008764">
    <property type="term" value="F:UDP-N-acetylmuramoylalanine-D-glutamate ligase activity"/>
    <property type="evidence" value="ECO:0007669"/>
    <property type="project" value="UniProtKB-UniRule"/>
</dbReference>
<evidence type="ECO:0000259" key="10">
    <source>
        <dbReference type="Pfam" id="PF08245"/>
    </source>
</evidence>
<dbReference type="Proteomes" id="UP000611640">
    <property type="component" value="Chromosome"/>
</dbReference>
<dbReference type="Gene3D" id="3.40.50.720">
    <property type="entry name" value="NAD(P)-binding Rossmann-like Domain"/>
    <property type="match status" value="1"/>
</dbReference>
<dbReference type="Gene3D" id="3.90.190.20">
    <property type="entry name" value="Mur ligase, C-terminal domain"/>
    <property type="match status" value="1"/>
</dbReference>
<comment type="catalytic activity">
    <reaction evidence="7 8">
        <text>UDP-N-acetyl-alpha-D-muramoyl-L-alanine + D-glutamate + ATP = UDP-N-acetyl-alpha-D-muramoyl-L-alanyl-D-glutamate + ADP + phosphate + H(+)</text>
        <dbReference type="Rhea" id="RHEA:16429"/>
        <dbReference type="ChEBI" id="CHEBI:15378"/>
        <dbReference type="ChEBI" id="CHEBI:29986"/>
        <dbReference type="ChEBI" id="CHEBI:30616"/>
        <dbReference type="ChEBI" id="CHEBI:43474"/>
        <dbReference type="ChEBI" id="CHEBI:83898"/>
        <dbReference type="ChEBI" id="CHEBI:83900"/>
        <dbReference type="ChEBI" id="CHEBI:456216"/>
        <dbReference type="EC" id="6.3.2.9"/>
    </reaction>
</comment>
<comment type="similarity">
    <text evidence="7">Belongs to the MurCDEF family.</text>
</comment>
<dbReference type="InterPro" id="IPR036615">
    <property type="entry name" value="Mur_ligase_C_dom_sf"/>
</dbReference>
<dbReference type="Pfam" id="PF02875">
    <property type="entry name" value="Mur_ligase_C"/>
    <property type="match status" value="1"/>
</dbReference>
<dbReference type="EC" id="6.3.2.9" evidence="7 8"/>
<gene>
    <name evidence="7 11" type="primary">murD</name>
    <name evidence="11" type="ORF">Athai_24590</name>
</gene>
<dbReference type="Pfam" id="PF21799">
    <property type="entry name" value="MurD-like_N"/>
    <property type="match status" value="1"/>
</dbReference>
<dbReference type="PANTHER" id="PTHR43692">
    <property type="entry name" value="UDP-N-ACETYLMURAMOYLALANINE--D-GLUTAMATE LIGASE"/>
    <property type="match status" value="1"/>
</dbReference>
<sequence length="469" mass="47013">MTGYEGRRVLVAGAGVSGKACAHALVAAGAVVTVLDRAASAGLAELAAAGIDTVVAAEPPAALLAESSELVVSPVFAPHHPLVVAALAAGLQVYCEPELAWRLRPAGAADWLALTGTNGKTTTVTMLAAILTAAGLTARAVGNIGDPLIDAVRANDCQVLAVELSSYQLHWSQRLAPLAGAYLNLADDHLDWHGSRDAYATAKTAVWRGAAIGGTAIGNADDPAVAALLSAVPGRQVSFTLAAPAPGQLGVVDGTLVDRAFTGGTGAGAALGTEPVPLVAAEAVRPAGAHNVANALAAAALARAYGVGPEAVAAGLAGYVPQPHRNQRVAEVAGVSYVDDSKATNPHAALASLLSYPRLVWIAGGQLKGVDPDELVSRIADRLAGAVLLGADRAQITAALRRHAPAIPVIEVSRSDDGAMADVVAAAARLAGPGDTVLLAPAAASYDMFDNYAQRGDRFAAAVAALPVA</sequence>
<proteinExistence type="inferred from homology"/>
<keyword evidence="6 7" id="KW-0067">ATP-binding</keyword>
<evidence type="ECO:0000256" key="5">
    <source>
        <dbReference type="ARBA" id="ARBA00022741"/>
    </source>
</evidence>
<dbReference type="PANTHER" id="PTHR43692:SF1">
    <property type="entry name" value="UDP-N-ACETYLMURAMOYLALANINE--D-GLUTAMATE LIGASE"/>
    <property type="match status" value="1"/>
</dbReference>
<dbReference type="EMBL" id="AP023355">
    <property type="protein sequence ID" value="BCJ34956.1"/>
    <property type="molecule type" value="Genomic_DNA"/>
</dbReference>
<dbReference type="GO" id="GO:0009252">
    <property type="term" value="P:peptidoglycan biosynthetic process"/>
    <property type="evidence" value="ECO:0007669"/>
    <property type="project" value="UniProtKB-UniRule"/>
</dbReference>
<reference evidence="11 12" key="1">
    <citation type="submission" date="2020-08" db="EMBL/GenBank/DDBJ databases">
        <title>Whole genome shotgun sequence of Actinocatenispora thailandica NBRC 105041.</title>
        <authorList>
            <person name="Komaki H."/>
            <person name="Tamura T."/>
        </authorList>
    </citation>
    <scope>NUCLEOTIDE SEQUENCE [LARGE SCALE GENOMIC DNA]</scope>
    <source>
        <strain evidence="11 12">NBRC 105041</strain>
    </source>
</reference>
<evidence type="ECO:0000256" key="2">
    <source>
        <dbReference type="ARBA" id="ARBA00004752"/>
    </source>
</evidence>
<evidence type="ECO:0000313" key="12">
    <source>
        <dbReference type="Proteomes" id="UP000611640"/>
    </source>
</evidence>
<evidence type="ECO:0000256" key="4">
    <source>
        <dbReference type="ARBA" id="ARBA00022598"/>
    </source>
</evidence>
<dbReference type="GO" id="GO:0008360">
    <property type="term" value="P:regulation of cell shape"/>
    <property type="evidence" value="ECO:0007669"/>
    <property type="project" value="UniProtKB-KW"/>
</dbReference>
<feature type="domain" description="Mur ligase C-terminal" evidence="9">
    <location>
        <begin position="324"/>
        <end position="442"/>
    </location>
</feature>
<evidence type="ECO:0000256" key="6">
    <source>
        <dbReference type="ARBA" id="ARBA00022840"/>
    </source>
</evidence>
<keyword evidence="7 8" id="KW-0573">Peptidoglycan synthesis</keyword>
<name>A0A7R7HWN1_9ACTN</name>
<evidence type="ECO:0000256" key="8">
    <source>
        <dbReference type="RuleBase" id="RU003664"/>
    </source>
</evidence>
<evidence type="ECO:0000259" key="9">
    <source>
        <dbReference type="Pfam" id="PF02875"/>
    </source>
</evidence>
<keyword evidence="12" id="KW-1185">Reference proteome</keyword>
<dbReference type="GO" id="GO:0005524">
    <property type="term" value="F:ATP binding"/>
    <property type="evidence" value="ECO:0007669"/>
    <property type="project" value="UniProtKB-UniRule"/>
</dbReference>
<dbReference type="InterPro" id="IPR036565">
    <property type="entry name" value="Mur-like_cat_sf"/>
</dbReference>
<dbReference type="UniPathway" id="UPA00219"/>
<protein>
    <recommendedName>
        <fullName evidence="7 8">UDP-N-acetylmuramoylalanine--D-glutamate ligase</fullName>
        <ecNumber evidence="7 8">6.3.2.9</ecNumber>
    </recommendedName>
    <alternativeName>
        <fullName evidence="7">D-glutamic acid-adding enzyme</fullName>
    </alternativeName>
    <alternativeName>
        <fullName evidence="7">UDP-N-acetylmuramoyl-L-alanyl-D-glutamate synthetase</fullName>
    </alternativeName>
</protein>
<comment type="subcellular location">
    <subcellularLocation>
        <location evidence="1 7 8">Cytoplasm</location>
    </subcellularLocation>
</comment>
<dbReference type="GO" id="GO:0051301">
    <property type="term" value="P:cell division"/>
    <property type="evidence" value="ECO:0007669"/>
    <property type="project" value="UniProtKB-KW"/>
</dbReference>
<evidence type="ECO:0000256" key="1">
    <source>
        <dbReference type="ARBA" id="ARBA00004496"/>
    </source>
</evidence>
<feature type="binding site" evidence="7">
    <location>
        <begin position="116"/>
        <end position="122"/>
    </location>
    <ligand>
        <name>ATP</name>
        <dbReference type="ChEBI" id="CHEBI:30616"/>
    </ligand>
</feature>
<evidence type="ECO:0000313" key="11">
    <source>
        <dbReference type="EMBL" id="BCJ34956.1"/>
    </source>
</evidence>
<dbReference type="KEGG" id="atl:Athai_24590"/>
<dbReference type="SUPFAM" id="SSF53244">
    <property type="entry name" value="MurD-like peptide ligases, peptide-binding domain"/>
    <property type="match status" value="1"/>
</dbReference>
<dbReference type="InterPro" id="IPR005762">
    <property type="entry name" value="MurD"/>
</dbReference>
<accession>A0A7R7HWN1</accession>
<dbReference type="NCBIfam" id="TIGR01087">
    <property type="entry name" value="murD"/>
    <property type="match status" value="1"/>
</dbReference>
<evidence type="ECO:0000256" key="3">
    <source>
        <dbReference type="ARBA" id="ARBA00022490"/>
    </source>
</evidence>
<keyword evidence="7 8" id="KW-0961">Cell wall biogenesis/degradation</keyword>
<keyword evidence="5 7" id="KW-0547">Nucleotide-binding</keyword>
<keyword evidence="4 7" id="KW-0436">Ligase</keyword>
<evidence type="ECO:0000256" key="7">
    <source>
        <dbReference type="HAMAP-Rule" id="MF_00639"/>
    </source>
</evidence>
<dbReference type="SUPFAM" id="SSF51984">
    <property type="entry name" value="MurCD N-terminal domain"/>
    <property type="match status" value="1"/>
</dbReference>
<organism evidence="11 12">
    <name type="scientific">Actinocatenispora thailandica</name>
    <dbReference type="NCBI Taxonomy" id="227318"/>
    <lineage>
        <taxon>Bacteria</taxon>
        <taxon>Bacillati</taxon>
        <taxon>Actinomycetota</taxon>
        <taxon>Actinomycetes</taxon>
        <taxon>Micromonosporales</taxon>
        <taxon>Micromonosporaceae</taxon>
        <taxon>Actinocatenispora</taxon>
    </lineage>
</organism>
<dbReference type="InterPro" id="IPR004101">
    <property type="entry name" value="Mur_ligase_C"/>
</dbReference>
<dbReference type="RefSeq" id="WP_203961602.1">
    <property type="nucleotide sequence ID" value="NZ_AP023355.1"/>
</dbReference>
<comment type="pathway">
    <text evidence="2 7 8">Cell wall biogenesis; peptidoglycan biosynthesis.</text>
</comment>
<dbReference type="InterPro" id="IPR013221">
    <property type="entry name" value="Mur_ligase_cen"/>
</dbReference>